<reference evidence="1 2" key="1">
    <citation type="journal article" date="2009" name="Nature">
        <title>Evolution of pathogenicity and sexual reproduction in eight Candida genomes.</title>
        <authorList>
            <person name="Butler G."/>
            <person name="Rasmussen M.D."/>
            <person name="Lin M.F."/>
            <person name="Santos M.A."/>
            <person name="Sakthikumar S."/>
            <person name="Munro C.A."/>
            <person name="Rheinbay E."/>
            <person name="Grabherr M."/>
            <person name="Forche A."/>
            <person name="Reedy J.L."/>
            <person name="Agrafioti I."/>
            <person name="Arnaud M.B."/>
            <person name="Bates S."/>
            <person name="Brown A.J."/>
            <person name="Brunke S."/>
            <person name="Costanzo M.C."/>
            <person name="Fitzpatrick D.A."/>
            <person name="de Groot P.W."/>
            <person name="Harris D."/>
            <person name="Hoyer L.L."/>
            <person name="Hube B."/>
            <person name="Klis F.M."/>
            <person name="Kodira C."/>
            <person name="Lennard N."/>
            <person name="Logue M.E."/>
            <person name="Martin R."/>
            <person name="Neiman A.M."/>
            <person name="Nikolaou E."/>
            <person name="Quail M.A."/>
            <person name="Quinn J."/>
            <person name="Santos M.C."/>
            <person name="Schmitzberger F.F."/>
            <person name="Sherlock G."/>
            <person name="Shah P."/>
            <person name="Silverstein K.A."/>
            <person name="Skrzypek M.S."/>
            <person name="Soll D."/>
            <person name="Staggs R."/>
            <person name="Stansfield I."/>
            <person name="Stumpf M.P."/>
            <person name="Sudbery P.E."/>
            <person name="Srikantha T."/>
            <person name="Zeng Q."/>
            <person name="Berman J."/>
            <person name="Berriman M."/>
            <person name="Heitman J."/>
            <person name="Gow N.A."/>
            <person name="Lorenz M.C."/>
            <person name="Birren B.W."/>
            <person name="Kellis M."/>
            <person name="Cuomo C.A."/>
        </authorList>
    </citation>
    <scope>NUCLEOTIDE SEQUENCE [LARGE SCALE GENOMIC DNA]</scope>
    <source>
        <strain evidence="1 2">ATCC 42720</strain>
    </source>
</reference>
<evidence type="ECO:0008006" key="3">
    <source>
        <dbReference type="Google" id="ProtNLM"/>
    </source>
</evidence>
<dbReference type="GO" id="GO:0005783">
    <property type="term" value="C:endoplasmic reticulum"/>
    <property type="evidence" value="ECO:0007669"/>
    <property type="project" value="TreeGrafter"/>
</dbReference>
<dbReference type="STRING" id="306902.C4Y1Z5"/>
<sequence>MLKCDENWTLHKSWADSLFKRVLRSELPEWVILFPEVNIKTPTVTYLQQVQSKRYYLPEFEHVLYPRFSGLHSAITSLSRTPESKFDTLYDITISYEPQPPSLMQFFASDKPLVVYVDVQMKPLSRVPLKRSKLEGWLEKTWMEKEKYLESNKGNQEQGEASSRSRSILDVPLLTIWKTRAGSTFDNIAKQSSQKNQFS</sequence>
<dbReference type="GO" id="GO:0016746">
    <property type="term" value="F:acyltransferase activity"/>
    <property type="evidence" value="ECO:0007669"/>
    <property type="project" value="TreeGrafter"/>
</dbReference>
<evidence type="ECO:0000313" key="1">
    <source>
        <dbReference type="EMBL" id="EEQ38104.1"/>
    </source>
</evidence>
<dbReference type="KEGG" id="clu:CLUG_02227"/>
<dbReference type="OMA" id="RSKFSEW"/>
<dbReference type="GeneID" id="8499108"/>
<dbReference type="PANTHER" id="PTHR10983">
    <property type="entry name" value="1-ACYLGLYCEROL-3-PHOSPHATE ACYLTRANSFERASE-RELATED"/>
    <property type="match status" value="1"/>
</dbReference>
<accession>C4Y1Z5</accession>
<dbReference type="HOGENOM" id="CLU_1372056_0_0_1"/>
<dbReference type="InParanoid" id="C4Y1Z5"/>
<proteinExistence type="predicted"/>
<dbReference type="PANTHER" id="PTHR10983:SF70">
    <property type="entry name" value="PROTEIN MUM3"/>
    <property type="match status" value="1"/>
</dbReference>
<dbReference type="VEuPathDB" id="FungiDB:CLUG_02227"/>
<dbReference type="RefSeq" id="XP_002618768.1">
    <property type="nucleotide sequence ID" value="XM_002618722.1"/>
</dbReference>
<name>C4Y1Z5_CLAL4</name>
<dbReference type="GO" id="GO:0036149">
    <property type="term" value="P:phosphatidylinositol acyl-chain remodeling"/>
    <property type="evidence" value="ECO:0007669"/>
    <property type="project" value="TreeGrafter"/>
</dbReference>
<dbReference type="EMBL" id="CH408077">
    <property type="protein sequence ID" value="EEQ38104.1"/>
    <property type="molecule type" value="Genomic_DNA"/>
</dbReference>
<dbReference type="Proteomes" id="UP000007703">
    <property type="component" value="Unassembled WGS sequence"/>
</dbReference>
<dbReference type="OrthoDB" id="189226at2759"/>
<protein>
    <recommendedName>
        <fullName evidence="3">Acyltransferase C-terminal domain-containing protein</fullName>
    </recommendedName>
</protein>
<gene>
    <name evidence="1" type="ORF">CLUG_02227</name>
</gene>
<dbReference type="AlphaFoldDB" id="C4Y1Z5"/>
<evidence type="ECO:0000313" key="2">
    <source>
        <dbReference type="Proteomes" id="UP000007703"/>
    </source>
</evidence>
<organism evidence="1 2">
    <name type="scientific">Clavispora lusitaniae (strain ATCC 42720)</name>
    <name type="common">Yeast</name>
    <name type="synonym">Candida lusitaniae</name>
    <dbReference type="NCBI Taxonomy" id="306902"/>
    <lineage>
        <taxon>Eukaryota</taxon>
        <taxon>Fungi</taxon>
        <taxon>Dikarya</taxon>
        <taxon>Ascomycota</taxon>
        <taxon>Saccharomycotina</taxon>
        <taxon>Pichiomycetes</taxon>
        <taxon>Metschnikowiaceae</taxon>
        <taxon>Clavispora</taxon>
    </lineage>
</organism>